<evidence type="ECO:0000313" key="2">
    <source>
        <dbReference type="EMBL" id="RRD58630.1"/>
    </source>
</evidence>
<dbReference type="PANTHER" id="PTHR36434">
    <property type="entry name" value="MEMBRANE PROTEASE YUGP-RELATED"/>
    <property type="match status" value="1"/>
</dbReference>
<dbReference type="Proteomes" id="UP000278609">
    <property type="component" value="Unassembled WGS sequence"/>
</dbReference>
<gene>
    <name evidence="2" type="ORF">EII40_11765</name>
</gene>
<keyword evidence="1" id="KW-0472">Membrane</keyword>
<keyword evidence="1" id="KW-1133">Transmembrane helix</keyword>
<keyword evidence="1" id="KW-0812">Transmembrane</keyword>
<name>A0A3P1XKW9_TANFO</name>
<feature type="transmembrane region" description="Helical" evidence="1">
    <location>
        <begin position="146"/>
        <end position="165"/>
    </location>
</feature>
<feature type="transmembrane region" description="Helical" evidence="1">
    <location>
        <begin position="6"/>
        <end position="23"/>
    </location>
</feature>
<accession>A0A3P1XKW9</accession>
<feature type="transmembrane region" description="Helical" evidence="1">
    <location>
        <begin position="201"/>
        <end position="223"/>
    </location>
</feature>
<dbReference type="RefSeq" id="WP_124752432.1">
    <property type="nucleotide sequence ID" value="NZ_RQYS01000059.1"/>
</dbReference>
<dbReference type="OrthoDB" id="9784298at2"/>
<sequence>MYSLYWVLFIGIAVISWIVSARMQSKFKKYSQIPMPNGMTGRDVAEKMLRENGITDVRVISVAGQLTDHYNPVNKTVNLSEPVYASNSIAAAAVAAHECGHAVQHATAYGPLKMRSALVPIVSFSSNIVQWVLLGGMLMLNAFPQLLLIGIFLFAVTTLFSFITLPVEINASRRALAWLKTAGITNYQTDGMAKDALRSAAYTYVVAALGSLATLLYYIMIFLGGRRN</sequence>
<dbReference type="PANTHER" id="PTHR36434:SF1">
    <property type="entry name" value="MEMBRANE PROTEASE YUGP-RELATED"/>
    <property type="match status" value="1"/>
</dbReference>
<protein>
    <submittedName>
        <fullName evidence="2">Zinc metallopeptidase</fullName>
    </submittedName>
</protein>
<dbReference type="AlphaFoldDB" id="A0A3P1XKW9"/>
<reference evidence="2 3" key="1">
    <citation type="submission" date="2018-11" db="EMBL/GenBank/DDBJ databases">
        <title>Genomes From Bacteria Associated with the Canine Oral Cavity: a Test Case for Automated Genome-Based Taxonomic Assignment.</title>
        <authorList>
            <person name="Coil D.A."/>
            <person name="Jospin G."/>
            <person name="Darling A.E."/>
            <person name="Wallis C."/>
            <person name="Davis I.J."/>
            <person name="Harris S."/>
            <person name="Eisen J.A."/>
            <person name="Holcombe L.J."/>
            <person name="O'Flynn C."/>
        </authorList>
    </citation>
    <scope>NUCLEOTIDE SEQUENCE [LARGE SCALE GENOMIC DNA]</scope>
    <source>
        <strain evidence="2 3">OH2617_COT-023</strain>
    </source>
</reference>
<dbReference type="Pfam" id="PF04298">
    <property type="entry name" value="Zn_peptidase_2"/>
    <property type="match status" value="1"/>
</dbReference>
<evidence type="ECO:0000256" key="1">
    <source>
        <dbReference type="SAM" id="Phobius"/>
    </source>
</evidence>
<proteinExistence type="predicted"/>
<feature type="transmembrane region" description="Helical" evidence="1">
    <location>
        <begin position="117"/>
        <end position="140"/>
    </location>
</feature>
<comment type="caution">
    <text evidence="2">The sequence shown here is derived from an EMBL/GenBank/DDBJ whole genome shotgun (WGS) entry which is preliminary data.</text>
</comment>
<dbReference type="EMBL" id="RQYS01000059">
    <property type="protein sequence ID" value="RRD58630.1"/>
    <property type="molecule type" value="Genomic_DNA"/>
</dbReference>
<organism evidence="2 3">
    <name type="scientific">Tannerella forsythia</name>
    <name type="common">Bacteroides forsythus</name>
    <dbReference type="NCBI Taxonomy" id="28112"/>
    <lineage>
        <taxon>Bacteria</taxon>
        <taxon>Pseudomonadati</taxon>
        <taxon>Bacteroidota</taxon>
        <taxon>Bacteroidia</taxon>
        <taxon>Bacteroidales</taxon>
        <taxon>Tannerellaceae</taxon>
        <taxon>Tannerella</taxon>
    </lineage>
</organism>
<dbReference type="InterPro" id="IPR007395">
    <property type="entry name" value="Zn_peptidase_2"/>
</dbReference>
<evidence type="ECO:0000313" key="3">
    <source>
        <dbReference type="Proteomes" id="UP000278609"/>
    </source>
</evidence>